<dbReference type="PROSITE" id="PS00086">
    <property type="entry name" value="CYTOCHROME_P450"/>
    <property type="match status" value="1"/>
</dbReference>
<evidence type="ECO:0000256" key="8">
    <source>
        <dbReference type="PIRSR" id="PIRSR602401-1"/>
    </source>
</evidence>
<keyword evidence="7 9" id="KW-0503">Monooxygenase</keyword>
<dbReference type="GO" id="GO:0005506">
    <property type="term" value="F:iron ion binding"/>
    <property type="evidence" value="ECO:0007669"/>
    <property type="project" value="InterPro"/>
</dbReference>
<dbReference type="PANTHER" id="PTHR24279">
    <property type="entry name" value="CYTOCHROME P450"/>
    <property type="match status" value="1"/>
</dbReference>
<dbReference type="PANTHER" id="PTHR24279:SF120">
    <property type="entry name" value="CYTOCHROME P450"/>
    <property type="match status" value="1"/>
</dbReference>
<evidence type="ECO:0000256" key="2">
    <source>
        <dbReference type="ARBA" id="ARBA00010617"/>
    </source>
</evidence>
<evidence type="ECO:0000313" key="10">
    <source>
        <dbReference type="EMBL" id="AIL94170.1"/>
    </source>
</evidence>
<proteinExistence type="evidence at transcript level"/>
<evidence type="ECO:0000256" key="4">
    <source>
        <dbReference type="ARBA" id="ARBA00022723"/>
    </source>
</evidence>
<reference evidence="10" key="2">
    <citation type="journal article" date="2014" name="Aquat. Toxicol.">
        <title>Crude oil exposure results in oxidative stress-mediated dysfunctional development and reproduction in the copepod Tigriopus japonicus and modulates expression of cytochrome P450 (CYP) genes.</title>
        <authorList>
            <person name="Han J."/>
            <person name="Won E.J."/>
            <person name="Hwang D.S."/>
            <person name="Shin K.H."/>
            <person name="Lee Y.S."/>
            <person name="Leung K.M."/>
            <person name="Lee S.J."/>
            <person name="Lee J.S."/>
        </authorList>
    </citation>
    <scope>NUCLEOTIDE SEQUENCE</scope>
</reference>
<dbReference type="Pfam" id="PF00067">
    <property type="entry name" value="p450"/>
    <property type="match status" value="1"/>
</dbReference>
<sequence length="460" mass="53065">MLVRRLSTKVKPFETIPVAKLEDIGPEFQPNPTLKLHVLNHKRHLEYGPIYRESVGPDSDIVWIGCGQMCQEVFQQEGPYPKNLIPRPWTIYNEKYQVERGIFFKQGSDWAEWRHRLNPIFFKSQKGFWSLTDQVTLQLIRDLESDPGNLEHKLRNWAVESTLTMIFGSSFRDYQIDLDDFGTHAKNIFEHSAILQLRSADHEAKEGTDLWCKFAQSVSTSLSMTNNLTTEMLKRPSNDGLLSVLKTQSGFSDKELSLLVSDLVIASQDTVSNTALWMIHLLASNPEVQKAYQLEINQSAFVKFVIKETFRMFPVATFLTRITPNEIRVGGYSLPKDQMILMSMFHMGRRSDYFADPQKFWPSRWERSKSGQFRQGVDLAARFATIPFGFGARSCLAKHLAEYQLQFLVRELLNRFELISLNEGVDMIMKMTGIPNQQNKLFSTPRMSIYSSFEGCQQEK</sequence>
<evidence type="ECO:0000256" key="6">
    <source>
        <dbReference type="ARBA" id="ARBA00023004"/>
    </source>
</evidence>
<dbReference type="PRINTS" id="PR00385">
    <property type="entry name" value="P450"/>
</dbReference>
<feature type="binding site" description="axial binding residue" evidence="8">
    <location>
        <position position="395"/>
    </location>
    <ligand>
        <name>heme</name>
        <dbReference type="ChEBI" id="CHEBI:30413"/>
    </ligand>
    <ligandPart>
        <name>Fe</name>
        <dbReference type="ChEBI" id="CHEBI:18248"/>
    </ligandPart>
</feature>
<comment type="cofactor">
    <cofactor evidence="1 8">
        <name>heme</name>
        <dbReference type="ChEBI" id="CHEBI:30413"/>
    </cofactor>
</comment>
<evidence type="ECO:0000256" key="9">
    <source>
        <dbReference type="RuleBase" id="RU000461"/>
    </source>
</evidence>
<comment type="similarity">
    <text evidence="2 9">Belongs to the cytochrome P450 family.</text>
</comment>
<accession>A0A088DKS5</accession>
<dbReference type="Gene3D" id="1.10.630.10">
    <property type="entry name" value="Cytochrome P450"/>
    <property type="match status" value="1"/>
</dbReference>
<dbReference type="InterPro" id="IPR036396">
    <property type="entry name" value="Cyt_P450_sf"/>
</dbReference>
<keyword evidence="4 8" id="KW-0479">Metal-binding</keyword>
<reference evidence="10" key="1">
    <citation type="submission" date="2013-09" db="EMBL/GenBank/DDBJ databases">
        <authorList>
            <person name="Lee J.-S."/>
        </authorList>
    </citation>
    <scope>NUCLEOTIDE SEQUENCE</scope>
</reference>
<protein>
    <submittedName>
        <fullName evidence="10">Cytochrome P450 CYP3022A1</fullName>
    </submittedName>
</protein>
<evidence type="ECO:0000256" key="5">
    <source>
        <dbReference type="ARBA" id="ARBA00023002"/>
    </source>
</evidence>
<dbReference type="InterPro" id="IPR017972">
    <property type="entry name" value="Cyt_P450_CS"/>
</dbReference>
<dbReference type="InterPro" id="IPR001128">
    <property type="entry name" value="Cyt_P450"/>
</dbReference>
<gene>
    <name evidence="10" type="primary">CYP3022A1</name>
</gene>
<keyword evidence="6 8" id="KW-0408">Iron</keyword>
<organism evidence="10">
    <name type="scientific">Tigriopus japonicus</name>
    <name type="common">Copepod</name>
    <dbReference type="NCBI Taxonomy" id="158387"/>
    <lineage>
        <taxon>Eukaryota</taxon>
        <taxon>Metazoa</taxon>
        <taxon>Ecdysozoa</taxon>
        <taxon>Arthropoda</taxon>
        <taxon>Crustacea</taxon>
        <taxon>Multicrustacea</taxon>
        <taxon>Hexanauplia</taxon>
        <taxon>Copepoda</taxon>
        <taxon>Harpacticoida</taxon>
        <taxon>Harpacticidae</taxon>
        <taxon>Tigriopus</taxon>
    </lineage>
</organism>
<dbReference type="GO" id="GO:0016705">
    <property type="term" value="F:oxidoreductase activity, acting on paired donors, with incorporation or reduction of molecular oxygen"/>
    <property type="evidence" value="ECO:0007669"/>
    <property type="project" value="InterPro"/>
</dbReference>
<dbReference type="PRINTS" id="PR00463">
    <property type="entry name" value="EP450I"/>
</dbReference>
<dbReference type="SUPFAM" id="SSF48264">
    <property type="entry name" value="Cytochrome P450"/>
    <property type="match status" value="1"/>
</dbReference>
<evidence type="ECO:0000256" key="1">
    <source>
        <dbReference type="ARBA" id="ARBA00001971"/>
    </source>
</evidence>
<keyword evidence="3 8" id="KW-0349">Heme</keyword>
<dbReference type="AlphaFoldDB" id="A0A088DKS5"/>
<evidence type="ECO:0000256" key="7">
    <source>
        <dbReference type="ARBA" id="ARBA00023033"/>
    </source>
</evidence>
<dbReference type="GO" id="GO:0004497">
    <property type="term" value="F:monooxygenase activity"/>
    <property type="evidence" value="ECO:0007669"/>
    <property type="project" value="UniProtKB-KW"/>
</dbReference>
<dbReference type="InterPro" id="IPR050479">
    <property type="entry name" value="CYP11_CYP27_families"/>
</dbReference>
<name>A0A088DKS5_TIGJA</name>
<keyword evidence="5 9" id="KW-0560">Oxidoreductase</keyword>
<dbReference type="EMBL" id="KF640016">
    <property type="protein sequence ID" value="AIL94170.1"/>
    <property type="molecule type" value="mRNA"/>
</dbReference>
<dbReference type="GO" id="GO:0020037">
    <property type="term" value="F:heme binding"/>
    <property type="evidence" value="ECO:0007669"/>
    <property type="project" value="InterPro"/>
</dbReference>
<evidence type="ECO:0000256" key="3">
    <source>
        <dbReference type="ARBA" id="ARBA00022617"/>
    </source>
</evidence>
<dbReference type="InterPro" id="IPR002401">
    <property type="entry name" value="Cyt_P450_E_grp-I"/>
</dbReference>